<organism evidence="1 2">
    <name type="scientific">Variovorax paradoxus (strain EPS)</name>
    <dbReference type="NCBI Taxonomy" id="595537"/>
    <lineage>
        <taxon>Bacteria</taxon>
        <taxon>Pseudomonadati</taxon>
        <taxon>Pseudomonadota</taxon>
        <taxon>Betaproteobacteria</taxon>
        <taxon>Burkholderiales</taxon>
        <taxon>Comamonadaceae</taxon>
        <taxon>Variovorax</taxon>
    </lineage>
</organism>
<dbReference type="OrthoDB" id="9049917at2"/>
<evidence type="ECO:0008006" key="3">
    <source>
        <dbReference type="Google" id="ProtNLM"/>
    </source>
</evidence>
<gene>
    <name evidence="1" type="ordered locus">Varpa_5549</name>
</gene>
<accession>E6VAG0</accession>
<protein>
    <recommendedName>
        <fullName evidence="3">DUF2875 domain-containing protein</fullName>
    </recommendedName>
</protein>
<dbReference type="STRING" id="595537.Varpa_5549"/>
<dbReference type="AlphaFoldDB" id="E6VAG0"/>
<reference evidence="2" key="1">
    <citation type="submission" date="2010-12" db="EMBL/GenBank/DDBJ databases">
        <title>Complete sequence of Variovorax paradoxus EPS.</title>
        <authorList>
            <consortium name="US DOE Joint Genome Institute"/>
            <person name="Lucas S."/>
            <person name="Copeland A."/>
            <person name="Lapidus A."/>
            <person name="Cheng J.-F."/>
            <person name="Goodwin L."/>
            <person name="Pitluck S."/>
            <person name="Teshima H."/>
            <person name="Detter J.C."/>
            <person name="Han C."/>
            <person name="Tapia R."/>
            <person name="Land M."/>
            <person name="Hauser L."/>
            <person name="Kyrpides N."/>
            <person name="Ivanova N."/>
            <person name="Ovchinnikova G."/>
            <person name="Orwin P."/>
            <person name="Han J.-I.G."/>
            <person name="Woyke T."/>
        </authorList>
    </citation>
    <scope>NUCLEOTIDE SEQUENCE [LARGE SCALE GENOMIC DNA]</scope>
    <source>
        <strain evidence="2">EPS</strain>
    </source>
</reference>
<dbReference type="KEGG" id="vpe:Varpa_5549"/>
<proteinExistence type="predicted"/>
<evidence type="ECO:0000313" key="2">
    <source>
        <dbReference type="Proteomes" id="UP000008917"/>
    </source>
</evidence>
<sequence length="415" mass="45328">MNARRTLMLGAIVALLDFLGLNRLASAQITKPTNTTSPVPQHNSSWPQGAAAQLIAGNVITPLRHIAYSADWFLRELIAFSPEDTPPNSFRATIVNSSGAVPLVGYVEGYISDLAESYSLPVSYFDQTVDGYHMFLWNGVKMKGLQIVTSLPESLTQDEVQKLWDYAYLSYGNVSKPTLTSIPGLSGWNGLATAWNLIATPEAKAVWLTSSDAPSRPKYKQSNESGVQLIVGHPAYESGRKPLAYFTAPVVVRNNDAQPSYPQERKRVAALRESVEQVCAAAGLSPADVGTVMRDSGRGSREAATRLSDTAAALSPLAPKLDMLKDTLDMTSLLGDLGASTVNYSLLMAAFACHERKHPVLYLSSRDPEAGRAMLILPSPDYSVTDEARRDRMIKYGKQTNRPWWGERKDGKADY</sequence>
<dbReference type="eggNOG" id="ENOG502Z8KG">
    <property type="taxonomic scope" value="Bacteria"/>
</dbReference>
<dbReference type="RefSeq" id="WP_013543905.1">
    <property type="nucleotide sequence ID" value="NC_014931.1"/>
</dbReference>
<dbReference type="HOGENOM" id="CLU_057690_0_0_4"/>
<dbReference type="Proteomes" id="UP000008917">
    <property type="component" value="Chromosome"/>
</dbReference>
<name>E6VAG0_VARPE</name>
<evidence type="ECO:0000313" key="1">
    <source>
        <dbReference type="EMBL" id="ADU39704.1"/>
    </source>
</evidence>
<dbReference type="EMBL" id="CP002417">
    <property type="protein sequence ID" value="ADU39704.1"/>
    <property type="molecule type" value="Genomic_DNA"/>
</dbReference>
<reference evidence="1 2" key="2">
    <citation type="journal article" date="2013" name="Genome Announc.">
        <title>Genome of the Root-Associated Plant Growth-Promoting Bacterium Variovorax paradoxus Strain EPS.</title>
        <authorList>
            <person name="Han J.I."/>
            <person name="Spain J.C."/>
            <person name="Leadbetter J.R."/>
            <person name="Ovchinnikova G."/>
            <person name="Goodwin L.A."/>
            <person name="Han C.S."/>
            <person name="Woyke T."/>
            <person name="Davenport K.W."/>
            <person name="Orwin P.M."/>
        </authorList>
    </citation>
    <scope>NUCLEOTIDE SEQUENCE [LARGE SCALE GENOMIC DNA]</scope>
    <source>
        <strain evidence="1 2">EPS</strain>
    </source>
</reference>